<comment type="caution">
    <text evidence="2">The sequence shown here is derived from an EMBL/GenBank/DDBJ whole genome shotgun (WGS) entry which is preliminary data.</text>
</comment>
<accession>T1AJ15</accession>
<protein>
    <submittedName>
        <fullName evidence="2">Mevalonate pyrophosphate decarboxylase</fullName>
    </submittedName>
</protein>
<sequence>SLINLYEDKIKSKFHKNNIYFESRNENILSGSSDAGAAAIGKCIEFLLPGEDKFLLENNLRKISESVGRSIFGGLTVTEVNNNLTKTTNILNTEEFFGFTILSFTFQHERKPSDEIHFNIKKLDEYPE</sequence>
<organism evidence="2">
    <name type="scientific">mine drainage metagenome</name>
    <dbReference type="NCBI Taxonomy" id="410659"/>
    <lineage>
        <taxon>unclassified sequences</taxon>
        <taxon>metagenomes</taxon>
        <taxon>ecological metagenomes</taxon>
    </lineage>
</organism>
<feature type="non-terminal residue" evidence="2">
    <location>
        <position position="1"/>
    </location>
</feature>
<feature type="domain" description="Diphosphomevalonate decarboxylase-like N-terminal" evidence="1">
    <location>
        <begin position="13"/>
        <end position="83"/>
    </location>
</feature>
<evidence type="ECO:0000313" key="2">
    <source>
        <dbReference type="EMBL" id="EQD56508.1"/>
    </source>
</evidence>
<evidence type="ECO:0000259" key="1">
    <source>
        <dbReference type="Pfam" id="PF22700"/>
    </source>
</evidence>
<name>T1AJ15_9ZZZZ</name>
<feature type="non-terminal residue" evidence="2">
    <location>
        <position position="128"/>
    </location>
</feature>
<dbReference type="Pfam" id="PF22700">
    <property type="entry name" value="MVD-like_N"/>
    <property type="match status" value="1"/>
</dbReference>
<reference evidence="2" key="1">
    <citation type="submission" date="2013-08" db="EMBL/GenBank/DDBJ databases">
        <authorList>
            <person name="Mendez C."/>
            <person name="Richter M."/>
            <person name="Ferrer M."/>
            <person name="Sanchez J."/>
        </authorList>
    </citation>
    <scope>NUCLEOTIDE SEQUENCE</scope>
</reference>
<gene>
    <name evidence="2" type="ORF">B1A_11501</name>
</gene>
<proteinExistence type="predicted"/>
<dbReference type="AlphaFoldDB" id="T1AJ15"/>
<dbReference type="InterPro" id="IPR053859">
    <property type="entry name" value="MVD-like_N"/>
</dbReference>
<dbReference type="EMBL" id="AUZX01008234">
    <property type="protein sequence ID" value="EQD56508.1"/>
    <property type="molecule type" value="Genomic_DNA"/>
</dbReference>
<reference evidence="2" key="2">
    <citation type="journal article" date="2014" name="ISME J.">
        <title>Microbial stratification in low pH oxic and suboxic macroscopic growths along an acid mine drainage.</title>
        <authorList>
            <person name="Mendez-Garcia C."/>
            <person name="Mesa V."/>
            <person name="Sprenger R.R."/>
            <person name="Richter M."/>
            <person name="Diez M.S."/>
            <person name="Solano J."/>
            <person name="Bargiela R."/>
            <person name="Golyshina O.V."/>
            <person name="Manteca A."/>
            <person name="Ramos J.L."/>
            <person name="Gallego J.R."/>
            <person name="Llorente I."/>
            <person name="Martins Dos Santos V.A."/>
            <person name="Jensen O.N."/>
            <person name="Pelaez A.I."/>
            <person name="Sanchez J."/>
            <person name="Ferrer M."/>
        </authorList>
    </citation>
    <scope>NUCLEOTIDE SEQUENCE</scope>
</reference>